<evidence type="ECO:0000313" key="3">
    <source>
        <dbReference type="Proteomes" id="UP000469292"/>
    </source>
</evidence>
<proteinExistence type="predicted"/>
<organism evidence="2 3">
    <name type="scientific">Bifidobacterium choloepi</name>
    <dbReference type="NCBI Taxonomy" id="2614131"/>
    <lineage>
        <taxon>Bacteria</taxon>
        <taxon>Bacillati</taxon>
        <taxon>Actinomycetota</taxon>
        <taxon>Actinomycetes</taxon>
        <taxon>Bifidobacteriales</taxon>
        <taxon>Bifidobacteriaceae</taxon>
        <taxon>Bifidobacterium</taxon>
    </lineage>
</organism>
<accession>A0A6I5NAE3</accession>
<dbReference type="AlphaFoldDB" id="A0A6I5NAE3"/>
<keyword evidence="3" id="KW-1185">Reference proteome</keyword>
<dbReference type="SMART" id="SM00530">
    <property type="entry name" value="HTH_XRE"/>
    <property type="match status" value="1"/>
</dbReference>
<comment type="caution">
    <text evidence="2">The sequence shown here is derived from an EMBL/GenBank/DDBJ whole genome shotgun (WGS) entry which is preliminary data.</text>
</comment>
<gene>
    <name evidence="2" type="ORF">F6S87_02295</name>
</gene>
<feature type="domain" description="HTH cro/C1-type" evidence="1">
    <location>
        <begin position="19"/>
        <end position="71"/>
    </location>
</feature>
<name>A0A6I5NAE3_9BIFI</name>
<sequence length="97" mass="10901">MKYVPTKVRRDLRLIGERFQQQRKLLNLTIADVAQRAGVSPTTVANVEQGKSVRTDSLLSIARILQLADPLVAAVDPYTTDLGRIRANQILPQRVRH</sequence>
<dbReference type="Proteomes" id="UP000469292">
    <property type="component" value="Unassembled WGS sequence"/>
</dbReference>
<reference evidence="2 3" key="1">
    <citation type="submission" date="2019-09" db="EMBL/GenBank/DDBJ databases">
        <title>Phylogenetic characterization of a novel taxon of the genus Bifidobacterium: Bifidobacterium choloepi sp. nov.</title>
        <authorList>
            <person name="Modesto M."/>
            <person name="Satti M."/>
        </authorList>
    </citation>
    <scope>NUCLEOTIDE SEQUENCE [LARGE SCALE GENOMIC DNA]</scope>
    <source>
        <strain evidence="2 3">BRDM6</strain>
    </source>
</reference>
<dbReference type="GO" id="GO:0003677">
    <property type="term" value="F:DNA binding"/>
    <property type="evidence" value="ECO:0007669"/>
    <property type="project" value="InterPro"/>
</dbReference>
<dbReference type="InterPro" id="IPR001387">
    <property type="entry name" value="Cro/C1-type_HTH"/>
</dbReference>
<evidence type="ECO:0000259" key="1">
    <source>
        <dbReference type="PROSITE" id="PS50943"/>
    </source>
</evidence>
<dbReference type="Pfam" id="PF01381">
    <property type="entry name" value="HTH_3"/>
    <property type="match status" value="1"/>
</dbReference>
<dbReference type="InterPro" id="IPR010982">
    <property type="entry name" value="Lambda_DNA-bd_dom_sf"/>
</dbReference>
<dbReference type="CDD" id="cd00093">
    <property type="entry name" value="HTH_XRE"/>
    <property type="match status" value="1"/>
</dbReference>
<dbReference type="RefSeq" id="WP_163227030.1">
    <property type="nucleotide sequence ID" value="NZ_VYSG01000001.1"/>
</dbReference>
<dbReference type="EMBL" id="VYSG01000001">
    <property type="protein sequence ID" value="NEG69470.1"/>
    <property type="molecule type" value="Genomic_DNA"/>
</dbReference>
<protein>
    <submittedName>
        <fullName evidence="2">Helix-turn-helix transcriptional regulator</fullName>
    </submittedName>
</protein>
<dbReference type="SUPFAM" id="SSF47413">
    <property type="entry name" value="lambda repressor-like DNA-binding domains"/>
    <property type="match status" value="1"/>
</dbReference>
<dbReference type="PROSITE" id="PS50943">
    <property type="entry name" value="HTH_CROC1"/>
    <property type="match status" value="1"/>
</dbReference>
<dbReference type="Gene3D" id="1.10.260.40">
    <property type="entry name" value="lambda repressor-like DNA-binding domains"/>
    <property type="match status" value="1"/>
</dbReference>
<evidence type="ECO:0000313" key="2">
    <source>
        <dbReference type="EMBL" id="NEG69470.1"/>
    </source>
</evidence>